<comment type="caution">
    <text evidence="2">The sequence shown here is derived from an EMBL/GenBank/DDBJ whole genome shotgun (WGS) entry which is preliminary data.</text>
</comment>
<sequence length="258" mass="27230">MIVVVSGMNALVRRSCVRVTVRTFAAAVKPEGPGSGNKKSKGNTNKKAGNKSKPVSPPSASTRAPAPTRAPSPAPAPPPTHTSPPNAEPTPSIASFHESLNASERPHIPLPAPNPPLSSYALAPEKLRALIDLYHSSTGYITPETLSSAIDKTFAPARRTFNSGGLLKSYRDLVAERDELDAEPDRVVPSANELSGRGHGTVDGIAGPLAGGWSESKAERARMVKAALWGVDPMAKIGLETLLEAKVELEAQDKERKE</sequence>
<dbReference type="Proteomes" id="UP000650582">
    <property type="component" value="Unassembled WGS sequence"/>
</dbReference>
<organism evidence="2 3">
    <name type="scientific">Rhizoctonia solani</name>
    <dbReference type="NCBI Taxonomy" id="456999"/>
    <lineage>
        <taxon>Eukaryota</taxon>
        <taxon>Fungi</taxon>
        <taxon>Dikarya</taxon>
        <taxon>Basidiomycota</taxon>
        <taxon>Agaricomycotina</taxon>
        <taxon>Agaricomycetes</taxon>
        <taxon>Cantharellales</taxon>
        <taxon>Ceratobasidiaceae</taxon>
        <taxon>Rhizoctonia</taxon>
    </lineage>
</organism>
<dbReference type="AlphaFoldDB" id="A0A8H7HA74"/>
<evidence type="ECO:0000256" key="1">
    <source>
        <dbReference type="SAM" id="MobiDB-lite"/>
    </source>
</evidence>
<accession>A0A8H7HA74</accession>
<evidence type="ECO:0000313" key="2">
    <source>
        <dbReference type="EMBL" id="KAF8679505.1"/>
    </source>
</evidence>
<proteinExistence type="predicted"/>
<feature type="compositionally biased region" description="Pro residues" evidence="1">
    <location>
        <begin position="68"/>
        <end position="88"/>
    </location>
</feature>
<evidence type="ECO:0000313" key="3">
    <source>
        <dbReference type="Proteomes" id="UP000650582"/>
    </source>
</evidence>
<name>A0A8H7HA74_9AGAM</name>
<feature type="compositionally biased region" description="Low complexity" evidence="1">
    <location>
        <begin position="42"/>
        <end position="67"/>
    </location>
</feature>
<dbReference type="EMBL" id="JACYCC010000037">
    <property type="protein sequence ID" value="KAF8679505.1"/>
    <property type="molecule type" value="Genomic_DNA"/>
</dbReference>
<feature type="region of interest" description="Disordered" evidence="1">
    <location>
        <begin position="181"/>
        <end position="200"/>
    </location>
</feature>
<reference evidence="2" key="1">
    <citation type="submission" date="2020-09" db="EMBL/GenBank/DDBJ databases">
        <title>Comparative genome analyses of four rice-infecting Rhizoctonia solani isolates reveal extensive enrichment of homogalacturonan modification genes.</title>
        <authorList>
            <person name="Lee D.-Y."/>
            <person name="Jeon J."/>
            <person name="Kim K.-T."/>
            <person name="Cheong K."/>
            <person name="Song H."/>
            <person name="Choi G."/>
            <person name="Ko J."/>
            <person name="Opiyo S.O."/>
            <person name="Zuo S."/>
            <person name="Madhav S."/>
            <person name="Lee Y.-H."/>
            <person name="Wang G.-L."/>
        </authorList>
    </citation>
    <scope>NUCLEOTIDE SEQUENCE</scope>
    <source>
        <strain evidence="2">AG1-IA YN-7</strain>
    </source>
</reference>
<gene>
    <name evidence="2" type="ORF">RHS04_04328</name>
</gene>
<feature type="region of interest" description="Disordered" evidence="1">
    <location>
        <begin position="28"/>
        <end position="93"/>
    </location>
</feature>
<protein>
    <submittedName>
        <fullName evidence="2">Uncharacterized protein</fullName>
    </submittedName>
</protein>